<keyword evidence="3" id="KW-1185">Reference proteome</keyword>
<dbReference type="NCBIfam" id="NF037962">
    <property type="entry name" value="arsenic_eff"/>
    <property type="match status" value="1"/>
</dbReference>
<evidence type="ECO:0008006" key="4">
    <source>
        <dbReference type="Google" id="ProtNLM"/>
    </source>
</evidence>
<feature type="transmembrane region" description="Helical" evidence="1">
    <location>
        <begin position="280"/>
        <end position="299"/>
    </location>
</feature>
<feature type="transmembrane region" description="Helical" evidence="1">
    <location>
        <begin position="249"/>
        <end position="268"/>
    </location>
</feature>
<evidence type="ECO:0000313" key="2">
    <source>
        <dbReference type="EMBL" id="ADG82767.1"/>
    </source>
</evidence>
<protein>
    <recommendedName>
        <fullName evidence="4">Permease</fullName>
    </recommendedName>
</protein>
<dbReference type="InterPro" id="IPR021552">
    <property type="entry name" value="ArsP_2"/>
</dbReference>
<dbReference type="KEGG" id="tjr:TherJR_1918"/>
<dbReference type="eggNOG" id="COG2248">
    <property type="taxonomic scope" value="Bacteria"/>
</dbReference>
<organism evidence="2 3">
    <name type="scientific">Thermincola potens (strain JR)</name>
    <dbReference type="NCBI Taxonomy" id="635013"/>
    <lineage>
        <taxon>Bacteria</taxon>
        <taxon>Bacillati</taxon>
        <taxon>Bacillota</taxon>
        <taxon>Clostridia</taxon>
        <taxon>Eubacteriales</taxon>
        <taxon>Thermincolaceae</taxon>
        <taxon>Thermincola</taxon>
    </lineage>
</organism>
<accession>D5X847</accession>
<dbReference type="HOGENOM" id="CLU_896873_0_0_9"/>
<dbReference type="EMBL" id="CP002028">
    <property type="protein sequence ID" value="ADG82767.1"/>
    <property type="molecule type" value="Genomic_DNA"/>
</dbReference>
<gene>
    <name evidence="2" type="ordered locus">TherJR_1918</name>
</gene>
<feature type="transmembrane region" description="Helical" evidence="1">
    <location>
        <begin position="15"/>
        <end position="33"/>
    </location>
</feature>
<dbReference type="Pfam" id="PF11449">
    <property type="entry name" value="ArsP_2"/>
    <property type="match status" value="2"/>
</dbReference>
<evidence type="ECO:0000256" key="1">
    <source>
        <dbReference type="SAM" id="Phobius"/>
    </source>
</evidence>
<dbReference type="RefSeq" id="WP_013120777.1">
    <property type="nucleotide sequence ID" value="NC_014152.1"/>
</dbReference>
<reference evidence="2 3" key="1">
    <citation type="submission" date="2010-05" db="EMBL/GenBank/DDBJ databases">
        <title>Complete sequence of Thermincola sp. JR.</title>
        <authorList>
            <consortium name="US DOE Joint Genome Institute"/>
            <person name="Lucas S."/>
            <person name="Copeland A."/>
            <person name="Lapidus A."/>
            <person name="Cheng J.-F."/>
            <person name="Bruce D."/>
            <person name="Goodwin L."/>
            <person name="Pitluck S."/>
            <person name="Chertkov O."/>
            <person name="Detter J.C."/>
            <person name="Han C."/>
            <person name="Tapia R."/>
            <person name="Land M."/>
            <person name="Hauser L."/>
            <person name="Kyrpides N."/>
            <person name="Mikhailova N."/>
            <person name="Hazen T.C."/>
            <person name="Woyke T."/>
        </authorList>
    </citation>
    <scope>NUCLEOTIDE SEQUENCE [LARGE SCALE GENOMIC DNA]</scope>
    <source>
        <strain evidence="2 3">JR</strain>
    </source>
</reference>
<keyword evidence="1" id="KW-0812">Transmembrane</keyword>
<keyword evidence="1" id="KW-1133">Transmembrane helix</keyword>
<keyword evidence="1" id="KW-0472">Membrane</keyword>
<dbReference type="OrthoDB" id="9783550at2"/>
<sequence length="300" mass="31938">MFDLFVDALVDTAKMLPWLFVFYVAIEFIEFKFGGKIREKIKTAGKAGPLVGAALGSVPQCGFSVISTALYTQRLITTGTLLAVYLSTSDEAIPIILAQPDKVGVLLPLLTVKIIIGVVAGYSIDLVGGRLSNAYMESEICAALEDGHLPGEDSDEKGCCGHSCGAEKPPFREIIIHPLVHTLKIFVFLFGVTLLLNFLIFKIGEENLHGLLLGNSIWQPVIVALVGLIPNCAASLAVTQIFLSGGIGFGAAVAGLSASAGLGILVLVKENRNLKDTLRIIGILYAASVISGIVIQYFYK</sequence>
<dbReference type="Proteomes" id="UP000002377">
    <property type="component" value="Chromosome"/>
</dbReference>
<feature type="transmembrane region" description="Helical" evidence="1">
    <location>
        <begin position="179"/>
        <end position="200"/>
    </location>
</feature>
<evidence type="ECO:0000313" key="3">
    <source>
        <dbReference type="Proteomes" id="UP000002377"/>
    </source>
</evidence>
<name>D5X847_THEPJ</name>
<feature type="transmembrane region" description="Helical" evidence="1">
    <location>
        <begin position="103"/>
        <end position="124"/>
    </location>
</feature>
<dbReference type="AlphaFoldDB" id="D5X847"/>
<proteinExistence type="predicted"/>